<dbReference type="RefSeq" id="WP_260792271.1">
    <property type="nucleotide sequence ID" value="NZ_CP093313.1"/>
</dbReference>
<organism evidence="2 3">
    <name type="scientific">Occallatibacter riparius</name>
    <dbReference type="NCBI Taxonomy" id="1002689"/>
    <lineage>
        <taxon>Bacteria</taxon>
        <taxon>Pseudomonadati</taxon>
        <taxon>Acidobacteriota</taxon>
        <taxon>Terriglobia</taxon>
        <taxon>Terriglobales</taxon>
        <taxon>Acidobacteriaceae</taxon>
        <taxon>Occallatibacter</taxon>
    </lineage>
</organism>
<keyword evidence="1" id="KW-0175">Coiled coil</keyword>
<dbReference type="AlphaFoldDB" id="A0A9J7BMF3"/>
<reference evidence="2" key="1">
    <citation type="submission" date="2021-04" db="EMBL/GenBank/DDBJ databases">
        <title>Phylogenetic analysis of Acidobacteriaceae.</title>
        <authorList>
            <person name="Qiu L."/>
            <person name="Zhang Q."/>
        </authorList>
    </citation>
    <scope>NUCLEOTIDE SEQUENCE</scope>
    <source>
        <strain evidence="2">DSM 25168</strain>
    </source>
</reference>
<name>A0A9J7BMF3_9BACT</name>
<sequence length="113" mass="12560">MYGLGTRRFDPELKEIVAEASQALALLDADRLEELARACQALNRDHAHLAERAREARDAAGGMAVLARVLDATRSNLRVMHRLRELRMGALEYGETVSQVSRWALPESCDGND</sequence>
<proteinExistence type="predicted"/>
<accession>A0A9J7BMF3</accession>
<keyword evidence="3" id="KW-1185">Reference proteome</keyword>
<evidence type="ECO:0000313" key="2">
    <source>
        <dbReference type="EMBL" id="UWZ82938.1"/>
    </source>
</evidence>
<dbReference type="KEGG" id="orp:MOP44_20495"/>
<evidence type="ECO:0000313" key="3">
    <source>
        <dbReference type="Proteomes" id="UP001059380"/>
    </source>
</evidence>
<evidence type="ECO:0000256" key="1">
    <source>
        <dbReference type="SAM" id="Coils"/>
    </source>
</evidence>
<gene>
    <name evidence="2" type="ORF">MOP44_20495</name>
</gene>
<dbReference type="Proteomes" id="UP001059380">
    <property type="component" value="Chromosome"/>
</dbReference>
<protein>
    <submittedName>
        <fullName evidence="2">Uncharacterized protein</fullName>
    </submittedName>
</protein>
<feature type="coiled-coil region" evidence="1">
    <location>
        <begin position="32"/>
        <end position="59"/>
    </location>
</feature>
<dbReference type="EMBL" id="CP093313">
    <property type="protein sequence ID" value="UWZ82938.1"/>
    <property type="molecule type" value="Genomic_DNA"/>
</dbReference>